<evidence type="ECO:0000256" key="1">
    <source>
        <dbReference type="ARBA" id="ARBA00022729"/>
    </source>
</evidence>
<protein>
    <submittedName>
        <fullName evidence="4">Endonuclease/exonuclease/phosphatase family protein</fullName>
    </submittedName>
</protein>
<dbReference type="PATRIC" id="fig|746697.3.peg.3009"/>
<evidence type="ECO:0000259" key="3">
    <source>
        <dbReference type="Pfam" id="PF18962"/>
    </source>
</evidence>
<dbReference type="EMBL" id="CP003280">
    <property type="protein sequence ID" value="AFL82398.1"/>
    <property type="molecule type" value="Genomic_DNA"/>
</dbReference>
<dbReference type="InterPro" id="IPR036691">
    <property type="entry name" value="Endo/exonu/phosph_ase_sf"/>
</dbReference>
<accession>I3YZI0</accession>
<reference evidence="4 5" key="1">
    <citation type="submission" date="2012-06" db="EMBL/GenBank/DDBJ databases">
        <title>The complete genome of Aequorivita sublithincola DSM 14238.</title>
        <authorList>
            <consortium name="US DOE Joint Genome Institute (JGI-PGF)"/>
            <person name="Lucas S."/>
            <person name="Copeland A."/>
            <person name="Lapidus A."/>
            <person name="Goodwin L."/>
            <person name="Pitluck S."/>
            <person name="Peters L."/>
            <person name="Munk A.C.C."/>
            <person name="Kyrpides N."/>
            <person name="Mavromatis K."/>
            <person name="Pagani I."/>
            <person name="Ivanova N."/>
            <person name="Ovchinnikova G."/>
            <person name="Zeytun A."/>
            <person name="Detter J.C."/>
            <person name="Han C."/>
            <person name="Land M."/>
            <person name="Hauser L."/>
            <person name="Markowitz V."/>
            <person name="Cheng J.-F."/>
            <person name="Hugenholtz P."/>
            <person name="Woyke T."/>
            <person name="Wu D."/>
            <person name="Tindall B."/>
            <person name="Faehnrich R."/>
            <person name="Brambilla E."/>
            <person name="Klenk H.-P."/>
            <person name="Eisen J.A."/>
        </authorList>
    </citation>
    <scope>NUCLEOTIDE SEQUENCE [LARGE SCALE GENOMIC DNA]</scope>
    <source>
        <strain evidence="5">DSM 14238 / LMG 21431 / ACAM 643 / 9-3</strain>
    </source>
</reference>
<dbReference type="AlphaFoldDB" id="I3YZI0"/>
<evidence type="ECO:0000256" key="2">
    <source>
        <dbReference type="SAM" id="SignalP"/>
    </source>
</evidence>
<dbReference type="SUPFAM" id="SSF56219">
    <property type="entry name" value="DNase I-like"/>
    <property type="match status" value="1"/>
</dbReference>
<dbReference type="NCBIfam" id="TIGR04183">
    <property type="entry name" value="Por_Secre_tail"/>
    <property type="match status" value="1"/>
</dbReference>
<feature type="chain" id="PRO_5003683198" evidence="2">
    <location>
        <begin position="20"/>
        <end position="418"/>
    </location>
</feature>
<keyword evidence="4" id="KW-0378">Hydrolase</keyword>
<dbReference type="Pfam" id="PF18962">
    <property type="entry name" value="Por_Secre_tail"/>
    <property type="match status" value="1"/>
</dbReference>
<keyword evidence="1 2" id="KW-0732">Signal</keyword>
<keyword evidence="4" id="KW-0269">Exonuclease</keyword>
<dbReference type="eggNOG" id="COG5239">
    <property type="taxonomic scope" value="Bacteria"/>
</dbReference>
<dbReference type="GO" id="GO:0004527">
    <property type="term" value="F:exonuclease activity"/>
    <property type="evidence" value="ECO:0007669"/>
    <property type="project" value="UniProtKB-KW"/>
</dbReference>
<dbReference type="Proteomes" id="UP000006049">
    <property type="component" value="Chromosome"/>
</dbReference>
<organism evidence="4 5">
    <name type="scientific">Aequorivita sublithincola (strain DSM 14238 / LMG 21431 / ACAM 643 / 9-3)</name>
    <dbReference type="NCBI Taxonomy" id="746697"/>
    <lineage>
        <taxon>Bacteria</taxon>
        <taxon>Pseudomonadati</taxon>
        <taxon>Bacteroidota</taxon>
        <taxon>Flavobacteriia</taxon>
        <taxon>Flavobacteriales</taxon>
        <taxon>Flavobacteriaceae</taxon>
        <taxon>Aequorivita</taxon>
    </lineage>
</organism>
<dbReference type="RefSeq" id="WP_014783647.1">
    <property type="nucleotide sequence ID" value="NC_018013.1"/>
</dbReference>
<keyword evidence="4" id="KW-0540">Nuclease</keyword>
<dbReference type="GO" id="GO:0004519">
    <property type="term" value="F:endonuclease activity"/>
    <property type="evidence" value="ECO:0007669"/>
    <property type="project" value="UniProtKB-KW"/>
</dbReference>
<name>I3YZI0_AEQSU</name>
<dbReference type="HOGENOM" id="CLU_656627_0_0_10"/>
<keyword evidence="5" id="KW-1185">Reference proteome</keyword>
<feature type="signal peptide" evidence="2">
    <location>
        <begin position="1"/>
        <end position="19"/>
    </location>
</feature>
<feature type="domain" description="Secretion system C-terminal sorting" evidence="3">
    <location>
        <begin position="346"/>
        <end position="406"/>
    </location>
</feature>
<gene>
    <name evidence="4" type="ordered locus">Aeqsu_2957</name>
</gene>
<sequence>MFKKILSLAFILVSLSINAQGTIKTMVYNLLEYPSANPSNRAVILRDILDEYEPDIFMVCELESEAGANLILNTSLNNEGNNFAMAPFEPSQSGDPDHQQLIFYRKAMFSLEASEVIPTPVRDINHYTLKLKTADQQTDPVVFEVFVTHLKSSQGTANKQLRLEMVQKFTTKLKTLVPNSFVIFGGDFNLYTQSEPAYQELLDPTNAIVMLDPIDRPGSWNNNINFQDIHSQSTRISSGPFGAGAGGGLDDRFDFIVMSQNMQTDPKLKYIPNTYKSFGNNGNCYDNSINSPDCSGDFSQALRENLYNMSDHLPIVMNFETNKQIVLSINDISAESPIELENTLVTDKLNIRLNTNKTENISFEVYNLLGQKLLEFTSESLSFGTNYISIDVSQLTKGIYYLKTNLPASRTFKFLKTS</sequence>
<dbReference type="KEGG" id="asl:Aeqsu_2957"/>
<dbReference type="InterPro" id="IPR026444">
    <property type="entry name" value="Secre_tail"/>
</dbReference>
<evidence type="ECO:0000313" key="5">
    <source>
        <dbReference type="Proteomes" id="UP000006049"/>
    </source>
</evidence>
<dbReference type="STRING" id="746697.Aeqsu_2957"/>
<dbReference type="Gene3D" id="3.60.10.10">
    <property type="entry name" value="Endonuclease/exonuclease/phosphatase"/>
    <property type="match status" value="1"/>
</dbReference>
<dbReference type="OrthoDB" id="1122807at2"/>
<keyword evidence="4" id="KW-0255">Endonuclease</keyword>
<proteinExistence type="predicted"/>
<evidence type="ECO:0000313" key="4">
    <source>
        <dbReference type="EMBL" id="AFL82398.1"/>
    </source>
</evidence>